<evidence type="ECO:0000313" key="1">
    <source>
        <dbReference type="EMBL" id="MBA8829702.1"/>
    </source>
</evidence>
<gene>
    <name evidence="1" type="ORF">FB555_001818</name>
</gene>
<organism evidence="1 2">
    <name type="scientific">Alpinimonas psychrophila</name>
    <dbReference type="NCBI Taxonomy" id="748908"/>
    <lineage>
        <taxon>Bacteria</taxon>
        <taxon>Bacillati</taxon>
        <taxon>Actinomycetota</taxon>
        <taxon>Actinomycetes</taxon>
        <taxon>Micrococcales</taxon>
        <taxon>Microbacteriaceae</taxon>
        <taxon>Alpinimonas</taxon>
    </lineage>
</organism>
<name>A0A7W3JV51_9MICO</name>
<dbReference type="EMBL" id="JACGWU010000006">
    <property type="protein sequence ID" value="MBA8829702.1"/>
    <property type="molecule type" value="Genomic_DNA"/>
</dbReference>
<keyword evidence="2" id="KW-1185">Reference proteome</keyword>
<accession>A0A7W3JV51</accession>
<reference evidence="1 2" key="1">
    <citation type="submission" date="2020-07" db="EMBL/GenBank/DDBJ databases">
        <title>Sequencing the genomes of 1000 actinobacteria strains.</title>
        <authorList>
            <person name="Klenk H.-P."/>
        </authorList>
    </citation>
    <scope>NUCLEOTIDE SEQUENCE [LARGE SCALE GENOMIC DNA]</scope>
    <source>
        <strain evidence="1 2">DSM 23737</strain>
    </source>
</reference>
<dbReference type="AlphaFoldDB" id="A0A7W3JV51"/>
<evidence type="ECO:0000313" key="2">
    <source>
        <dbReference type="Proteomes" id="UP000524237"/>
    </source>
</evidence>
<sequence>MGRQNGYWKRHPKKDLQALLLALDQSGWYILDPPTYYKALCPCPLRHRTTIHLSPSNPRYAKEKLRYLVSTTCFTNLGGN</sequence>
<comment type="caution">
    <text evidence="1">The sequence shown here is derived from an EMBL/GenBank/DDBJ whole genome shotgun (WGS) entry which is preliminary data.</text>
</comment>
<dbReference type="Proteomes" id="UP000524237">
    <property type="component" value="Unassembled WGS sequence"/>
</dbReference>
<proteinExistence type="predicted"/>
<protein>
    <submittedName>
        <fullName evidence="1">Uncharacterized protein</fullName>
    </submittedName>
</protein>